<accession>A0ABR4MYE5</accession>
<keyword evidence="1" id="KW-1133">Transmembrane helix</keyword>
<reference evidence="3 4" key="1">
    <citation type="submission" date="2023-09" db="EMBL/GenBank/DDBJ databases">
        <title>Pangenome analysis of Batrachochytrium dendrobatidis and related Chytrids.</title>
        <authorList>
            <person name="Yacoub M.N."/>
            <person name="Stajich J.E."/>
            <person name="James T.Y."/>
        </authorList>
    </citation>
    <scope>NUCLEOTIDE SEQUENCE [LARGE SCALE GENOMIC DNA]</scope>
    <source>
        <strain evidence="3 4">JEL0888</strain>
    </source>
</reference>
<dbReference type="EMBL" id="JADGIZ020000071">
    <property type="protein sequence ID" value="KAL2912300.1"/>
    <property type="molecule type" value="Genomic_DNA"/>
</dbReference>
<feature type="signal peptide" evidence="2">
    <location>
        <begin position="1"/>
        <end position="16"/>
    </location>
</feature>
<feature type="transmembrane region" description="Helical" evidence="1">
    <location>
        <begin position="46"/>
        <end position="66"/>
    </location>
</feature>
<keyword evidence="1" id="KW-0472">Membrane</keyword>
<keyword evidence="2" id="KW-0732">Signal</keyword>
<evidence type="ECO:0000313" key="3">
    <source>
        <dbReference type="EMBL" id="KAL2912300.1"/>
    </source>
</evidence>
<comment type="caution">
    <text evidence="3">The sequence shown here is derived from an EMBL/GenBank/DDBJ whole genome shotgun (WGS) entry which is preliminary data.</text>
</comment>
<gene>
    <name evidence="3" type="ORF">HK105_208215</name>
</gene>
<protein>
    <submittedName>
        <fullName evidence="3">Uncharacterized protein</fullName>
    </submittedName>
</protein>
<dbReference type="Proteomes" id="UP001527925">
    <property type="component" value="Unassembled WGS sequence"/>
</dbReference>
<proteinExistence type="predicted"/>
<organism evidence="3 4">
    <name type="scientific">Polyrhizophydium stewartii</name>
    <dbReference type="NCBI Taxonomy" id="2732419"/>
    <lineage>
        <taxon>Eukaryota</taxon>
        <taxon>Fungi</taxon>
        <taxon>Fungi incertae sedis</taxon>
        <taxon>Chytridiomycota</taxon>
        <taxon>Chytridiomycota incertae sedis</taxon>
        <taxon>Chytridiomycetes</taxon>
        <taxon>Rhizophydiales</taxon>
        <taxon>Rhizophydiales incertae sedis</taxon>
        <taxon>Polyrhizophydium</taxon>
    </lineage>
</organism>
<evidence type="ECO:0000256" key="2">
    <source>
        <dbReference type="SAM" id="SignalP"/>
    </source>
</evidence>
<feature type="chain" id="PRO_5045439430" evidence="2">
    <location>
        <begin position="17"/>
        <end position="153"/>
    </location>
</feature>
<keyword evidence="4" id="KW-1185">Reference proteome</keyword>
<feature type="transmembrane region" description="Helical" evidence="1">
    <location>
        <begin position="73"/>
        <end position="90"/>
    </location>
</feature>
<name>A0ABR4MYE5_9FUNG</name>
<keyword evidence="1" id="KW-0812">Transmembrane</keyword>
<sequence length="153" mass="16181">MSIVFLLNALVEGAVGSYLLLGATTDLVPLVVTPNGDVSGHNGMLAEVVGMLQITFGTVPALVVWLTGAPRKVAMPVALGCLAYHVALAARDAQRVITGQMPIGLHPSMNPLPKRESLPMRLLLGATGLHGLLAVGFVLWLLFPAQDRKRKVE</sequence>
<evidence type="ECO:0000313" key="4">
    <source>
        <dbReference type="Proteomes" id="UP001527925"/>
    </source>
</evidence>
<feature type="transmembrane region" description="Helical" evidence="1">
    <location>
        <begin position="122"/>
        <end position="143"/>
    </location>
</feature>
<evidence type="ECO:0000256" key="1">
    <source>
        <dbReference type="SAM" id="Phobius"/>
    </source>
</evidence>